<evidence type="ECO:0000313" key="2">
    <source>
        <dbReference type="Proteomes" id="UP001295684"/>
    </source>
</evidence>
<protein>
    <submittedName>
        <fullName evidence="1">Uncharacterized protein</fullName>
    </submittedName>
</protein>
<keyword evidence="2" id="KW-1185">Reference proteome</keyword>
<evidence type="ECO:0000313" key="1">
    <source>
        <dbReference type="EMBL" id="CAI2367468.1"/>
    </source>
</evidence>
<sequence length="318" mass="37548">MKDYSFYSDESSFKIHTSENVSSKPFSLLKEPPKELQPIVDAVIGIRALLDDLEEFIRGEEELGLDMEDKVSKFKLFKKTIDDSCTEVVIKIKACLPFHECNKVLSKVITNLEGDYYFQKISSKMLLNKYMSKELGKVKDLVETIKEKNNKIHELEGKFNLIYDQFYDVDEQNFRQKIFEVKKLFKEEEKLFPYSQENSSFKYTIETEKISFSFEWDFEEHFPVLFEKSKDEICSKSIKLEKHSNLEEQSNKSLINANYYQSENDKLALFSENEQENLTQTLPYIPHLSHLSKESESLNEHKYYLEFSSDEEDLIFNS</sequence>
<dbReference type="AlphaFoldDB" id="A0AAD1XD61"/>
<reference evidence="1" key="1">
    <citation type="submission" date="2023-07" db="EMBL/GenBank/DDBJ databases">
        <authorList>
            <consortium name="AG Swart"/>
            <person name="Singh M."/>
            <person name="Singh A."/>
            <person name="Seah K."/>
            <person name="Emmerich C."/>
        </authorList>
    </citation>
    <scope>NUCLEOTIDE SEQUENCE</scope>
    <source>
        <strain evidence="1">DP1</strain>
    </source>
</reference>
<comment type="caution">
    <text evidence="1">The sequence shown here is derived from an EMBL/GenBank/DDBJ whole genome shotgun (WGS) entry which is preliminary data.</text>
</comment>
<proteinExistence type="predicted"/>
<gene>
    <name evidence="1" type="ORF">ECRASSUSDP1_LOCUS8754</name>
</gene>
<name>A0AAD1XD61_EUPCR</name>
<organism evidence="1 2">
    <name type="scientific">Euplotes crassus</name>
    <dbReference type="NCBI Taxonomy" id="5936"/>
    <lineage>
        <taxon>Eukaryota</taxon>
        <taxon>Sar</taxon>
        <taxon>Alveolata</taxon>
        <taxon>Ciliophora</taxon>
        <taxon>Intramacronucleata</taxon>
        <taxon>Spirotrichea</taxon>
        <taxon>Hypotrichia</taxon>
        <taxon>Euplotida</taxon>
        <taxon>Euplotidae</taxon>
        <taxon>Moneuplotes</taxon>
    </lineage>
</organism>
<dbReference type="Proteomes" id="UP001295684">
    <property type="component" value="Unassembled WGS sequence"/>
</dbReference>
<dbReference type="EMBL" id="CAMPGE010008576">
    <property type="protein sequence ID" value="CAI2367468.1"/>
    <property type="molecule type" value="Genomic_DNA"/>
</dbReference>
<accession>A0AAD1XD61</accession>